<feature type="compositionally biased region" description="Low complexity" evidence="1">
    <location>
        <begin position="17"/>
        <end position="41"/>
    </location>
</feature>
<dbReference type="AlphaFoldDB" id="A0AA37C4Y4"/>
<accession>A0AA37C4Y4</accession>
<feature type="region of interest" description="Disordered" evidence="1">
    <location>
        <begin position="1"/>
        <end position="41"/>
    </location>
</feature>
<name>A0AA37C4Y4_9ACTN</name>
<comment type="caution">
    <text evidence="2">The sequence shown here is derived from an EMBL/GenBank/DDBJ whole genome shotgun (WGS) entry which is preliminary data.</text>
</comment>
<dbReference type="EMBL" id="BNDZ01000005">
    <property type="protein sequence ID" value="GHI49049.1"/>
    <property type="molecule type" value="Genomic_DNA"/>
</dbReference>
<reference evidence="2" key="1">
    <citation type="submission" date="2022-09" db="EMBL/GenBank/DDBJ databases">
        <title>Whole genome shotgun sequence of Streptomyces albidoflavus NBRC 12854.</title>
        <authorList>
            <person name="Komaki H."/>
            <person name="Tamura T."/>
        </authorList>
    </citation>
    <scope>NUCLEOTIDE SEQUENCE</scope>
    <source>
        <strain evidence="2">NBRC 12854</strain>
    </source>
</reference>
<feature type="region of interest" description="Disordered" evidence="1">
    <location>
        <begin position="70"/>
        <end position="102"/>
    </location>
</feature>
<evidence type="ECO:0000256" key="1">
    <source>
        <dbReference type="SAM" id="MobiDB-lite"/>
    </source>
</evidence>
<sequence>MWYGESPVTDGSSWPDAPAEGRSAAEAAGCSPTAEGAPEAESAAIAAAATAVLAAPRRIRRPNSAAIVWNPSRVDEPSPGRRRPVGRLWRPYGTLPRTGTRR</sequence>
<protein>
    <submittedName>
        <fullName evidence="2">Uncharacterized protein</fullName>
    </submittedName>
</protein>
<evidence type="ECO:0000313" key="2">
    <source>
        <dbReference type="EMBL" id="GHI49049.1"/>
    </source>
</evidence>
<evidence type="ECO:0000313" key="3">
    <source>
        <dbReference type="Proteomes" id="UP001051844"/>
    </source>
</evidence>
<organism evidence="2 3">
    <name type="scientific">Streptomyces albidoflavus</name>
    <dbReference type="NCBI Taxonomy" id="1886"/>
    <lineage>
        <taxon>Bacteria</taxon>
        <taxon>Bacillati</taxon>
        <taxon>Actinomycetota</taxon>
        <taxon>Actinomycetes</taxon>
        <taxon>Kitasatosporales</taxon>
        <taxon>Streptomycetaceae</taxon>
        <taxon>Streptomyces</taxon>
        <taxon>Streptomyces albidoflavus group</taxon>
    </lineage>
</organism>
<gene>
    <name evidence="2" type="ORF">ScoT_52230</name>
</gene>
<proteinExistence type="predicted"/>
<dbReference type="Proteomes" id="UP001051844">
    <property type="component" value="Unassembled WGS sequence"/>
</dbReference>